<dbReference type="PANTHER" id="PTHR31694:SF26">
    <property type="entry name" value="OS05G0151100 PROTEIN"/>
    <property type="match status" value="1"/>
</dbReference>
<dbReference type="AlphaFoldDB" id="A0AAV1I3T8"/>
<dbReference type="Proteomes" id="UP001314263">
    <property type="component" value="Unassembled WGS sequence"/>
</dbReference>
<comment type="caution">
    <text evidence="1">The sequence shown here is derived from an EMBL/GenBank/DDBJ whole genome shotgun (WGS) entry which is preliminary data.</text>
</comment>
<protein>
    <submittedName>
        <fullName evidence="1">Uncharacterized protein</fullName>
    </submittedName>
</protein>
<dbReference type="Pfam" id="PF13668">
    <property type="entry name" value="Ferritin_2"/>
    <property type="match status" value="1"/>
</dbReference>
<name>A0AAV1I3T8_9CHLO</name>
<proteinExistence type="predicted"/>
<accession>A0AAV1I3T8</accession>
<keyword evidence="2" id="KW-1185">Reference proteome</keyword>
<evidence type="ECO:0000313" key="1">
    <source>
        <dbReference type="EMBL" id="CAK0770409.1"/>
    </source>
</evidence>
<sequence>MPASFKPSQGHVIEFTFLFSDVLRSRVAYSRLVIGSPRTDCCNNRVMKTLLLLLGALAFAHATDLDKLSTDVDALSYVLNLKCLQAQFYSWASQGKGLDVGLLGWKGDGSHDDNSQTQTKVLTSDDGHDKDDFGKYNDILGFNKSGHSQDKSDYGHDYNHDDYGLAYKYNSCQEYKDCPLLCKDQDCKDQCQQKSCYYYHCDNYKTCWDACQSDKECQGHCSYKGCDYGLYDTLQELINASTKLQNSLDDTGKEVIGDALHGLDKYAQQKQQDDSQHQKKTDETLNKIAKSVAEDIQQQKQYLTNFVGGQKAQLSWYVQEVAEQLAWAEAEHVKLLRSILGDKAPQCPKLDISVDIWETVLHLILGDSKDKDGKWGLGYDAVFNPYNDDVSFMAAVFLFEDLGVTASTGVLDLLKDDAEKQLQLVKILAVESYQAGLCRSWLYQNGAYPVQWYSKMQVIDLIQKISNMRWKYGGQKDEGVCIPKVESGFWIPKVSSPDYKIAIAPTDEEALIWDRTATEVASILFGGDWQKPGLFYPEGFKLSVDA</sequence>
<dbReference type="EMBL" id="CAUYUE010000004">
    <property type="protein sequence ID" value="CAK0770409.1"/>
    <property type="molecule type" value="Genomic_DNA"/>
</dbReference>
<organism evidence="1 2">
    <name type="scientific">Coccomyxa viridis</name>
    <dbReference type="NCBI Taxonomy" id="1274662"/>
    <lineage>
        <taxon>Eukaryota</taxon>
        <taxon>Viridiplantae</taxon>
        <taxon>Chlorophyta</taxon>
        <taxon>core chlorophytes</taxon>
        <taxon>Trebouxiophyceae</taxon>
        <taxon>Trebouxiophyceae incertae sedis</taxon>
        <taxon>Coccomyxaceae</taxon>
        <taxon>Coccomyxa</taxon>
    </lineage>
</organism>
<gene>
    <name evidence="1" type="ORF">CVIRNUC_003764</name>
</gene>
<evidence type="ECO:0000313" key="2">
    <source>
        <dbReference type="Proteomes" id="UP001314263"/>
    </source>
</evidence>
<reference evidence="1 2" key="1">
    <citation type="submission" date="2023-10" db="EMBL/GenBank/DDBJ databases">
        <authorList>
            <person name="Maclean D."/>
            <person name="Macfadyen A."/>
        </authorList>
    </citation>
    <scope>NUCLEOTIDE SEQUENCE [LARGE SCALE GENOMIC DNA]</scope>
</reference>
<dbReference type="PANTHER" id="PTHR31694">
    <property type="entry name" value="DESICCATION-LIKE PROTEIN"/>
    <property type="match status" value="1"/>
</dbReference>
<dbReference type="InterPro" id="IPR052965">
    <property type="entry name" value="Pigment-catalase-like"/>
</dbReference>